<dbReference type="EMBL" id="FOCQ01000005">
    <property type="protein sequence ID" value="SEN07141.1"/>
    <property type="molecule type" value="Genomic_DNA"/>
</dbReference>
<feature type="transmembrane region" description="Helical" evidence="1">
    <location>
        <begin position="137"/>
        <end position="157"/>
    </location>
</feature>
<feature type="transmembrane region" description="Helical" evidence="1">
    <location>
        <begin position="233"/>
        <end position="254"/>
    </location>
</feature>
<feature type="transmembrane region" description="Helical" evidence="1">
    <location>
        <begin position="202"/>
        <end position="221"/>
    </location>
</feature>
<dbReference type="Proteomes" id="UP000199695">
    <property type="component" value="Unassembled WGS sequence"/>
</dbReference>
<gene>
    <name evidence="2" type="ORF">SAMN05444955_105204</name>
</gene>
<dbReference type="InterPro" id="IPR025450">
    <property type="entry name" value="YndJ-like"/>
</dbReference>
<keyword evidence="1" id="KW-0812">Transmembrane</keyword>
<dbReference type="AlphaFoldDB" id="A0A1H8DII6"/>
<proteinExistence type="predicted"/>
<keyword evidence="3" id="KW-1185">Reference proteome</keyword>
<dbReference type="OrthoDB" id="2614436at2"/>
<organism evidence="2 3">
    <name type="scientific">Lihuaxuella thermophila</name>
    <dbReference type="NCBI Taxonomy" id="1173111"/>
    <lineage>
        <taxon>Bacteria</taxon>
        <taxon>Bacillati</taxon>
        <taxon>Bacillota</taxon>
        <taxon>Bacilli</taxon>
        <taxon>Bacillales</taxon>
        <taxon>Thermoactinomycetaceae</taxon>
        <taxon>Lihuaxuella</taxon>
    </lineage>
</organism>
<dbReference type="RefSeq" id="WP_089966835.1">
    <property type="nucleotide sequence ID" value="NZ_FOCQ01000005.1"/>
</dbReference>
<dbReference type="Pfam" id="PF14158">
    <property type="entry name" value="YndJ"/>
    <property type="match status" value="1"/>
</dbReference>
<feature type="transmembrane region" description="Helical" evidence="1">
    <location>
        <begin position="274"/>
        <end position="291"/>
    </location>
</feature>
<evidence type="ECO:0000256" key="1">
    <source>
        <dbReference type="SAM" id="Phobius"/>
    </source>
</evidence>
<feature type="transmembrane region" description="Helical" evidence="1">
    <location>
        <begin position="178"/>
        <end position="196"/>
    </location>
</feature>
<evidence type="ECO:0000313" key="3">
    <source>
        <dbReference type="Proteomes" id="UP000199695"/>
    </source>
</evidence>
<reference evidence="2 3" key="1">
    <citation type="submission" date="2016-10" db="EMBL/GenBank/DDBJ databases">
        <authorList>
            <person name="de Groot N.N."/>
        </authorList>
    </citation>
    <scope>NUCLEOTIDE SEQUENCE [LARGE SCALE GENOMIC DNA]</scope>
    <source>
        <strain evidence="2 3">DSM 46701</strain>
    </source>
</reference>
<feature type="transmembrane region" description="Helical" evidence="1">
    <location>
        <begin position="108"/>
        <end position="125"/>
    </location>
</feature>
<accession>A0A1H8DII6</accession>
<feature type="transmembrane region" description="Helical" evidence="1">
    <location>
        <begin position="76"/>
        <end position="96"/>
    </location>
</feature>
<sequence>MKKPLYVYSLFGILTLFVLAMTTRIFIVDLFLYISILVLLPIGLHLTDQMSKWIRLLTLVYPIAAGSSVISHWYPIFSWGWCAFTILLALYGLTRFIKQGGMYMEESMIHFAWMYIAIGGMWFVAHAYNDPLMGFDSLIVVLTANHFHYASLFPLLFHGLLGRELKTQGQMLTPLYKIAGVIMLVMPLFIAIGITFARWMEIVGAVFFAFSLIIYAFFVWKTTFSTKQVVTKLLLVVSSLSAVMTIILSVIYAFGRWQGYETISIPTMVVTHGMVNVFGFSVLGMIGYMMLTNKNHVPISSIPFSNIKGTFPIGRHFFQGTIDEGATVLPTGMVDSMDMFTSTSFDPKVIHPLIRSFYENTMMFELDVTPHWHPILYPFAKLYKKLSHRMEQLNFPISSDTRKVEVESTILPLKDEIDGRDNVRAWIRTEKATKKAFYVAAYSTHTNNQTGERYYNIFFPLPFGGMTSVLRIAHFQDGGVHLTSLSHTKHATEQQGVYGRIGSWHIRLPINETIDVWVEDNVIKACHHSWLFGFCCLTLDYEIRRLSK</sequence>
<keyword evidence="1" id="KW-0472">Membrane</keyword>
<protein>
    <submittedName>
        <fullName evidence="2">YndJ-like protein</fullName>
    </submittedName>
</protein>
<keyword evidence="1" id="KW-1133">Transmembrane helix</keyword>
<dbReference type="STRING" id="1173111.SAMN05444955_105204"/>
<feature type="transmembrane region" description="Helical" evidence="1">
    <location>
        <begin position="53"/>
        <end position="70"/>
    </location>
</feature>
<feature type="transmembrane region" description="Helical" evidence="1">
    <location>
        <begin position="30"/>
        <end position="46"/>
    </location>
</feature>
<name>A0A1H8DII6_9BACL</name>
<evidence type="ECO:0000313" key="2">
    <source>
        <dbReference type="EMBL" id="SEN07141.1"/>
    </source>
</evidence>